<accession>A0A835N9P6</accession>
<dbReference type="InterPro" id="IPR004158">
    <property type="entry name" value="DUF247_pln"/>
</dbReference>
<name>A0A835N9P6_9ROSI</name>
<dbReference type="PANTHER" id="PTHR31170">
    <property type="entry name" value="BNAC04G53230D PROTEIN"/>
    <property type="match status" value="1"/>
</dbReference>
<feature type="transmembrane region" description="Helical" evidence="1">
    <location>
        <begin position="403"/>
        <end position="427"/>
    </location>
</feature>
<keyword evidence="1" id="KW-1133">Transmembrane helix</keyword>
<comment type="caution">
    <text evidence="2">The sequence shown here is derived from an EMBL/GenBank/DDBJ whole genome shotgun (WGS) entry which is preliminary data.</text>
</comment>
<organism evidence="2 3">
    <name type="scientific">Salix dunnii</name>
    <dbReference type="NCBI Taxonomy" id="1413687"/>
    <lineage>
        <taxon>Eukaryota</taxon>
        <taxon>Viridiplantae</taxon>
        <taxon>Streptophyta</taxon>
        <taxon>Embryophyta</taxon>
        <taxon>Tracheophyta</taxon>
        <taxon>Spermatophyta</taxon>
        <taxon>Magnoliopsida</taxon>
        <taxon>eudicotyledons</taxon>
        <taxon>Gunneridae</taxon>
        <taxon>Pentapetalae</taxon>
        <taxon>rosids</taxon>
        <taxon>fabids</taxon>
        <taxon>Malpighiales</taxon>
        <taxon>Salicaceae</taxon>
        <taxon>Saliceae</taxon>
        <taxon>Salix</taxon>
    </lineage>
</organism>
<keyword evidence="3" id="KW-1185">Reference proteome</keyword>
<keyword evidence="1" id="KW-0812">Transmembrane</keyword>
<dbReference type="PANTHER" id="PTHR31170:SF17">
    <property type="match status" value="1"/>
</dbReference>
<dbReference type="Pfam" id="PF03140">
    <property type="entry name" value="DUF247"/>
    <property type="match status" value="1"/>
</dbReference>
<dbReference type="Proteomes" id="UP000657918">
    <property type="component" value="Unassembled WGS sequence"/>
</dbReference>
<protein>
    <submittedName>
        <fullName evidence="2">Uncharacterized protein</fullName>
    </submittedName>
</protein>
<gene>
    <name evidence="2" type="ORF">SADUNF_Sadunf01G0014400</name>
</gene>
<dbReference type="EMBL" id="JADGMS010000001">
    <property type="protein sequence ID" value="KAF9688690.1"/>
    <property type="molecule type" value="Genomic_DNA"/>
</dbReference>
<evidence type="ECO:0000256" key="1">
    <source>
        <dbReference type="SAM" id="Phobius"/>
    </source>
</evidence>
<evidence type="ECO:0000313" key="3">
    <source>
        <dbReference type="Proteomes" id="UP000657918"/>
    </source>
</evidence>
<sequence length="473" mass="54983">MIEEKHASLDIGKLTSSVVEELRSLHTYSDRCSIYRVPKRLRKLKEGAYTPQAVSIGPLHQGKEELAEMEGHKIIYLQEFLKMTGVSTEDLIAAIAEKETRLRDCYAETFGKLASEEFVKMMMMDGSFILMVLWKYVYNIQNSNIERVVNDRWVDTEIRYDLCLLKNQLPFFILEDLFEFSSFNVPCSMIELIHAFLVDVCTAWVPDRRDVNLEEIINLNSSRVPEHFIDFVRLCQQPINQKQPSYYENMAIPSAVELQQAGVKFKSRSSKNIFDINFDGNTGTLEIPILKIYRSSEMVFRNLHAFVQCHCRVEYVSDYITMINLLVYATRDVEMLVRHGVVENWLRDNDEALRLLHDLDRNNIVNRASFYYSDVVEGLRDYMKKPTNKWKAALALNYFNNPWVSISVIAAVFLFILTITQTVFSILQVVRMQHLVSCELTELYCLISCNKLCLCRALWLKLLESLILAFNES</sequence>
<proteinExistence type="predicted"/>
<reference evidence="2 3" key="1">
    <citation type="submission" date="2020-10" db="EMBL/GenBank/DDBJ databases">
        <title>Plant Genome Project.</title>
        <authorList>
            <person name="Zhang R.-G."/>
        </authorList>
    </citation>
    <scope>NUCLEOTIDE SEQUENCE [LARGE SCALE GENOMIC DNA]</scope>
    <source>
        <strain evidence="2">FAFU-HL-1</strain>
        <tissue evidence="2">Leaf</tissue>
    </source>
</reference>
<evidence type="ECO:0000313" key="2">
    <source>
        <dbReference type="EMBL" id="KAF9688690.1"/>
    </source>
</evidence>
<dbReference type="AlphaFoldDB" id="A0A835N9P6"/>
<dbReference type="OrthoDB" id="672127at2759"/>
<keyword evidence="1" id="KW-0472">Membrane</keyword>